<dbReference type="Proteomes" id="UP000323011">
    <property type="component" value="Unassembled WGS sequence"/>
</dbReference>
<evidence type="ECO:0008006" key="12">
    <source>
        <dbReference type="Google" id="ProtNLM"/>
    </source>
</evidence>
<dbReference type="AlphaFoldDB" id="A0A5A8EH03"/>
<evidence type="ECO:0000256" key="2">
    <source>
        <dbReference type="ARBA" id="ARBA00043974"/>
    </source>
</evidence>
<feature type="region of interest" description="Disordered" evidence="3">
    <location>
        <begin position="1"/>
        <end position="27"/>
    </location>
</feature>
<accession>A0A5A8EH03</accession>
<proteinExistence type="inferred from homology"/>
<name>A0A5A8EH03_CAFRO</name>
<dbReference type="EMBL" id="VLTL01000005">
    <property type="protein sequence ID" value="KAA0171608.1"/>
    <property type="molecule type" value="Genomic_DNA"/>
</dbReference>
<evidence type="ECO:0000313" key="6">
    <source>
        <dbReference type="EMBL" id="KAA0171608.1"/>
    </source>
</evidence>
<dbReference type="EMBL" id="VLTO01000006">
    <property type="protein sequence ID" value="KAA0176802.1"/>
    <property type="molecule type" value="Genomic_DNA"/>
</dbReference>
<keyword evidence="1" id="KW-0143">Chaperone</keyword>
<organism evidence="7 8">
    <name type="scientific">Cafeteria roenbergensis</name>
    <name type="common">Marine flagellate</name>
    <dbReference type="NCBI Taxonomy" id="33653"/>
    <lineage>
        <taxon>Eukaryota</taxon>
        <taxon>Sar</taxon>
        <taxon>Stramenopiles</taxon>
        <taxon>Bigyra</taxon>
        <taxon>Opalozoa</taxon>
        <taxon>Bicosoecida</taxon>
        <taxon>Cafeteriaceae</taxon>
        <taxon>Cafeteria</taxon>
    </lineage>
</organism>
<dbReference type="Proteomes" id="UP000325113">
    <property type="component" value="Unassembled WGS sequence"/>
</dbReference>
<evidence type="ECO:0000313" key="4">
    <source>
        <dbReference type="EMBL" id="KAA0152406.1"/>
    </source>
</evidence>
<dbReference type="OrthoDB" id="15001at2759"/>
<dbReference type="GO" id="GO:0005634">
    <property type="term" value="C:nucleus"/>
    <property type="evidence" value="ECO:0007669"/>
    <property type="project" value="TreeGrafter"/>
</dbReference>
<comment type="caution">
    <text evidence="7">The sequence shown here is derived from an EMBL/GenBank/DDBJ whole genome shotgun (WGS) entry which is preliminary data.</text>
</comment>
<dbReference type="Proteomes" id="UP000322899">
    <property type="component" value="Unassembled WGS sequence"/>
</dbReference>
<evidence type="ECO:0000313" key="11">
    <source>
        <dbReference type="Proteomes" id="UP000325113"/>
    </source>
</evidence>
<evidence type="ECO:0000313" key="9">
    <source>
        <dbReference type="Proteomes" id="UP000323011"/>
    </source>
</evidence>
<evidence type="ECO:0000313" key="10">
    <source>
        <dbReference type="Proteomes" id="UP000324907"/>
    </source>
</evidence>
<evidence type="ECO:0000256" key="1">
    <source>
        <dbReference type="ARBA" id="ARBA00023186"/>
    </source>
</evidence>
<dbReference type="OMA" id="THHAMEV"/>
<evidence type="ECO:0000313" key="5">
    <source>
        <dbReference type="EMBL" id="KAA0167849.1"/>
    </source>
</evidence>
<dbReference type="Pfam" id="PF05348">
    <property type="entry name" value="UMP1"/>
    <property type="match status" value="1"/>
</dbReference>
<dbReference type="PANTHER" id="PTHR12828:SF3">
    <property type="entry name" value="PROTEASOME MATURATION PROTEIN"/>
    <property type="match status" value="1"/>
</dbReference>
<dbReference type="Proteomes" id="UP000324907">
    <property type="component" value="Unassembled WGS sequence"/>
</dbReference>
<comment type="similarity">
    <text evidence="2">Belongs to the POMP/UMP1 family.</text>
</comment>
<dbReference type="GO" id="GO:0043248">
    <property type="term" value="P:proteasome assembly"/>
    <property type="evidence" value="ECO:0007669"/>
    <property type="project" value="InterPro"/>
</dbReference>
<reference evidence="8 9" key="1">
    <citation type="submission" date="2019-07" db="EMBL/GenBank/DDBJ databases">
        <title>Genomes of Cafeteria roenbergensis.</title>
        <authorList>
            <person name="Fischer M.G."/>
            <person name="Hackl T."/>
            <person name="Roman M."/>
        </authorList>
    </citation>
    <scope>NUCLEOTIDE SEQUENCE [LARGE SCALE GENOMIC DNA]</scope>
    <source>
        <strain evidence="4 9">BVI</strain>
        <strain evidence="5 11">Cflag</strain>
        <strain evidence="7 8">E4-10P</strain>
        <strain evidence="6 10">RCC970-E3</strain>
    </source>
</reference>
<evidence type="ECO:0000256" key="3">
    <source>
        <dbReference type="SAM" id="MobiDB-lite"/>
    </source>
</evidence>
<dbReference type="PANTHER" id="PTHR12828">
    <property type="entry name" value="PROTEASOME MATURATION PROTEIN UMP1"/>
    <property type="match status" value="1"/>
</dbReference>
<dbReference type="EMBL" id="VLTM01000004">
    <property type="protein sequence ID" value="KAA0167849.1"/>
    <property type="molecule type" value="Genomic_DNA"/>
</dbReference>
<dbReference type="InterPro" id="IPR008012">
    <property type="entry name" value="Ump1"/>
</dbReference>
<dbReference type="GO" id="GO:0005737">
    <property type="term" value="C:cytoplasm"/>
    <property type="evidence" value="ECO:0007669"/>
    <property type="project" value="TreeGrafter"/>
</dbReference>
<evidence type="ECO:0000313" key="8">
    <source>
        <dbReference type="Proteomes" id="UP000322899"/>
    </source>
</evidence>
<feature type="compositionally biased region" description="Low complexity" evidence="3">
    <location>
        <begin position="1"/>
        <end position="15"/>
    </location>
</feature>
<gene>
    <name evidence="7" type="ORF">FNF27_01624</name>
    <name evidence="6" type="ORF">FNF28_00541</name>
    <name evidence="4" type="ORF">FNF29_03972</name>
    <name evidence="5" type="ORF">FNF31_00784</name>
</gene>
<dbReference type="EMBL" id="VLTN01000021">
    <property type="protein sequence ID" value="KAA0152406.1"/>
    <property type="molecule type" value="Genomic_DNA"/>
</dbReference>
<evidence type="ECO:0000313" key="7">
    <source>
        <dbReference type="EMBL" id="KAA0176802.1"/>
    </source>
</evidence>
<sequence>MASAARAAASAAEASGNTMPALTHPTDKLSRGGLRSMRHEMAAKHPIEAMQEAWHTQKWGNELHHAERVFGPGTAMRMRMDRAILSQFQRAPGLASDFVGLDTILGRDITVGFEDILDVPETRTDTPVETVHDALDRKLGIP</sequence>
<keyword evidence="9" id="KW-1185">Reference proteome</keyword>
<protein>
    <recommendedName>
        <fullName evidence="12">Proteasome maturation factor UMP1</fullName>
    </recommendedName>
</protein>